<dbReference type="WBParaSite" id="Pan_g19972.t1">
    <property type="protein sequence ID" value="Pan_g19972.t1"/>
    <property type="gene ID" value="Pan_g19972"/>
</dbReference>
<proteinExistence type="predicted"/>
<feature type="region of interest" description="Disordered" evidence="1">
    <location>
        <begin position="108"/>
        <end position="128"/>
    </location>
</feature>
<dbReference type="AlphaFoldDB" id="A0A7E4ZVF5"/>
<reference evidence="2" key="1">
    <citation type="journal article" date="2013" name="Genetics">
        <title>The draft genome and transcriptome of Panagrellus redivivus are shaped by the harsh demands of a free-living lifestyle.</title>
        <authorList>
            <person name="Srinivasan J."/>
            <person name="Dillman A.R."/>
            <person name="Macchietto M.G."/>
            <person name="Heikkinen L."/>
            <person name="Lakso M."/>
            <person name="Fracchia K.M."/>
            <person name="Antoshechkin I."/>
            <person name="Mortazavi A."/>
            <person name="Wong G."/>
            <person name="Sternberg P.W."/>
        </authorList>
    </citation>
    <scope>NUCLEOTIDE SEQUENCE [LARGE SCALE GENOMIC DNA]</scope>
    <source>
        <strain evidence="2">MT8872</strain>
    </source>
</reference>
<dbReference type="Proteomes" id="UP000492821">
    <property type="component" value="Unassembled WGS sequence"/>
</dbReference>
<protein>
    <submittedName>
        <fullName evidence="3">Uncharacterized protein</fullName>
    </submittedName>
</protein>
<name>A0A7E4ZVF5_PANRE</name>
<evidence type="ECO:0000313" key="2">
    <source>
        <dbReference type="Proteomes" id="UP000492821"/>
    </source>
</evidence>
<accession>A0A7E4ZVF5</accession>
<organism evidence="2 3">
    <name type="scientific">Panagrellus redivivus</name>
    <name type="common">Microworm</name>
    <dbReference type="NCBI Taxonomy" id="6233"/>
    <lineage>
        <taxon>Eukaryota</taxon>
        <taxon>Metazoa</taxon>
        <taxon>Ecdysozoa</taxon>
        <taxon>Nematoda</taxon>
        <taxon>Chromadorea</taxon>
        <taxon>Rhabditida</taxon>
        <taxon>Tylenchina</taxon>
        <taxon>Panagrolaimomorpha</taxon>
        <taxon>Panagrolaimoidea</taxon>
        <taxon>Panagrolaimidae</taxon>
        <taxon>Panagrellus</taxon>
    </lineage>
</organism>
<keyword evidence="2" id="KW-1185">Reference proteome</keyword>
<reference evidence="3" key="2">
    <citation type="submission" date="2020-10" db="UniProtKB">
        <authorList>
            <consortium name="WormBaseParasite"/>
        </authorList>
    </citation>
    <scope>IDENTIFICATION</scope>
</reference>
<evidence type="ECO:0000313" key="3">
    <source>
        <dbReference type="WBParaSite" id="Pan_g19972.t1"/>
    </source>
</evidence>
<sequence length="128" mass="14802">MGRVQKALTEAAMKSIAAKDMAPKFGMAAKWTEDAPCHRHQNDILLNVGMPPCQSAWQRFCCRHWEPIYFPKTMPIALMRKFPRRRMRISRRQLEAIIGPGAVGRRFPVKVPRSKPSERLQHPKQILN</sequence>
<evidence type="ECO:0000256" key="1">
    <source>
        <dbReference type="SAM" id="MobiDB-lite"/>
    </source>
</evidence>